<evidence type="ECO:0000256" key="1">
    <source>
        <dbReference type="SAM" id="MobiDB-lite"/>
    </source>
</evidence>
<dbReference type="Proteomes" id="UP000319557">
    <property type="component" value="Chromosome"/>
</dbReference>
<dbReference type="Pfam" id="PF05598">
    <property type="entry name" value="DUF772"/>
    <property type="match status" value="1"/>
</dbReference>
<protein>
    <submittedName>
        <fullName evidence="4">Transposase DDE domain protein</fullName>
    </submittedName>
</protein>
<keyword evidence="5" id="KW-1185">Reference proteome</keyword>
<dbReference type="InterPro" id="IPR047629">
    <property type="entry name" value="IS1182_transpos"/>
</dbReference>
<dbReference type="PANTHER" id="PTHR33408:SF4">
    <property type="entry name" value="TRANSPOSASE DDE DOMAIN-CONTAINING PROTEIN"/>
    <property type="match status" value="1"/>
</dbReference>
<reference evidence="4 5" key="1">
    <citation type="submission" date="2019-02" db="EMBL/GenBank/DDBJ databases">
        <title>Deep-cultivation of Planctomycetes and their phenomic and genomic characterization uncovers novel biology.</title>
        <authorList>
            <person name="Wiegand S."/>
            <person name="Jogler M."/>
            <person name="Boedeker C."/>
            <person name="Pinto D."/>
            <person name="Vollmers J."/>
            <person name="Rivas-Marin E."/>
            <person name="Kohn T."/>
            <person name="Peeters S.H."/>
            <person name="Heuer A."/>
            <person name="Rast P."/>
            <person name="Oberbeckmann S."/>
            <person name="Bunk B."/>
            <person name="Jeske O."/>
            <person name="Meyerdierks A."/>
            <person name="Storesund J.E."/>
            <person name="Kallscheuer N."/>
            <person name="Luecker S."/>
            <person name="Lage O.M."/>
            <person name="Pohl T."/>
            <person name="Merkel B.J."/>
            <person name="Hornburger P."/>
            <person name="Mueller R.-W."/>
            <person name="Bruemmer F."/>
            <person name="Labrenz M."/>
            <person name="Spormann A.M."/>
            <person name="Op den Camp H."/>
            <person name="Overmann J."/>
            <person name="Amann R."/>
            <person name="Jetten M.S.M."/>
            <person name="Mascher T."/>
            <person name="Medema M.H."/>
            <person name="Devos D.P."/>
            <person name="Kaster A.-K."/>
            <person name="Ovreas L."/>
            <person name="Rohde M."/>
            <person name="Galperin M.Y."/>
            <person name="Jogler C."/>
        </authorList>
    </citation>
    <scope>NUCLEOTIDE SEQUENCE [LARGE SCALE GENOMIC DNA]</scope>
    <source>
        <strain evidence="4 5">EC9</strain>
    </source>
</reference>
<name>A0A517LYB4_9BACT</name>
<dbReference type="PANTHER" id="PTHR33408">
    <property type="entry name" value="TRANSPOSASE"/>
    <property type="match status" value="1"/>
</dbReference>
<evidence type="ECO:0000259" key="2">
    <source>
        <dbReference type="Pfam" id="PF05598"/>
    </source>
</evidence>
<organism evidence="4 5">
    <name type="scientific">Rosistilla ulvae</name>
    <dbReference type="NCBI Taxonomy" id="1930277"/>
    <lineage>
        <taxon>Bacteria</taxon>
        <taxon>Pseudomonadati</taxon>
        <taxon>Planctomycetota</taxon>
        <taxon>Planctomycetia</taxon>
        <taxon>Pirellulales</taxon>
        <taxon>Pirellulaceae</taxon>
        <taxon>Rosistilla</taxon>
    </lineage>
</organism>
<evidence type="ECO:0000259" key="3">
    <source>
        <dbReference type="Pfam" id="PF13751"/>
    </source>
</evidence>
<evidence type="ECO:0000313" key="4">
    <source>
        <dbReference type="EMBL" id="QDS87608.1"/>
    </source>
</evidence>
<gene>
    <name evidence="4" type="ORF">EC9_17870</name>
</gene>
<proteinExistence type="predicted"/>
<dbReference type="Pfam" id="PF13751">
    <property type="entry name" value="DDE_Tnp_1_6"/>
    <property type="match status" value="1"/>
</dbReference>
<dbReference type="InterPro" id="IPR025668">
    <property type="entry name" value="Tnp_DDE_dom"/>
</dbReference>
<sequence>MGWAQPKENREQLVLFAEKLDDAVPIEHPVRTIDAMLGKIDWSNWEASYDLTKGQPPIHPRVIAGVILYGLLKRVQTSRALEEALQFRLDFRWLAEGRSIDHSTIARFRTSNAEAIGDLFVQIGLIAQQMGHLTLRSLGYDGTRLRASNRRSGTRTPDELRQAKKQLTAEFEEHRQAVEQAQDSEDEIFDAAAAADKEEQLSRQSQQIDSALAELERIQSEGKKVPDRLPITDPQSRIAKNKEGGFAPNYNPTATVDADSGLIAAADVISGIDEQSHMHGAIDQVRESFMEGDREREVQVLADGLMATGENIAACKDKHVDFYTPAGPENPAYRKDPSQPIAAEKLDRLPVRGKKPKKGEQDERTFDKSAFLYDAEADVYYCPMGKTLERKSRRKDHTGAERFLYRADKRDCSGCSLRTKCFKNSRNQYGRRIECGVHEQAKTSHTRRMQRDCSRTKYALRAAVTERPFALIKHHFGVREFLVRGLEKVRCEWQWLCIAHNVHRLLCLAPHLARACVP</sequence>
<dbReference type="RefSeq" id="WP_218934678.1">
    <property type="nucleotide sequence ID" value="NZ_CP036261.1"/>
</dbReference>
<dbReference type="NCBIfam" id="NF033551">
    <property type="entry name" value="transpos_IS1182"/>
    <property type="match status" value="1"/>
</dbReference>
<dbReference type="AlphaFoldDB" id="A0A517LYB4"/>
<evidence type="ECO:0000313" key="5">
    <source>
        <dbReference type="Proteomes" id="UP000319557"/>
    </source>
</evidence>
<dbReference type="KEGG" id="ruv:EC9_17870"/>
<dbReference type="EMBL" id="CP036261">
    <property type="protein sequence ID" value="QDS87608.1"/>
    <property type="molecule type" value="Genomic_DNA"/>
</dbReference>
<feature type="domain" description="Transposase DDE" evidence="3">
    <location>
        <begin position="381"/>
        <end position="506"/>
    </location>
</feature>
<feature type="domain" description="Transposase InsH N-terminal" evidence="2">
    <location>
        <begin position="19"/>
        <end position="110"/>
    </location>
</feature>
<feature type="region of interest" description="Disordered" evidence="1">
    <location>
        <begin position="219"/>
        <end position="246"/>
    </location>
</feature>
<dbReference type="InterPro" id="IPR008490">
    <property type="entry name" value="Transposase_InsH_N"/>
</dbReference>
<accession>A0A517LYB4</accession>